<sequence length="63" mass="7384">SRPRLRRENSAWGENSLSRRIRRRHMCKWIAPEANLITPGANYAVSDPFGDNYKREAEELRKG</sequence>
<protein>
    <submittedName>
        <fullName evidence="1">Uncharacterized protein</fullName>
    </submittedName>
</protein>
<dbReference type="EMBL" id="LXQA011452518">
    <property type="protein sequence ID" value="MCI97742.1"/>
    <property type="molecule type" value="Genomic_DNA"/>
</dbReference>
<reference evidence="1 2" key="1">
    <citation type="journal article" date="2018" name="Front. Plant Sci.">
        <title>Red Clover (Trifolium pratense) and Zigzag Clover (T. medium) - A Picture of Genomic Similarities and Differences.</title>
        <authorList>
            <person name="Dluhosova J."/>
            <person name="Istvanek J."/>
            <person name="Nedelnik J."/>
            <person name="Repkova J."/>
        </authorList>
    </citation>
    <scope>NUCLEOTIDE SEQUENCE [LARGE SCALE GENOMIC DNA]</scope>
    <source>
        <strain evidence="2">cv. 10/8</strain>
        <tissue evidence="1">Leaf</tissue>
    </source>
</reference>
<accession>A0A392WDP2</accession>
<proteinExistence type="predicted"/>
<comment type="caution">
    <text evidence="1">The sequence shown here is derived from an EMBL/GenBank/DDBJ whole genome shotgun (WGS) entry which is preliminary data.</text>
</comment>
<keyword evidence="2" id="KW-1185">Reference proteome</keyword>
<dbReference type="Proteomes" id="UP000265520">
    <property type="component" value="Unassembled WGS sequence"/>
</dbReference>
<name>A0A392WDP2_9FABA</name>
<evidence type="ECO:0000313" key="2">
    <source>
        <dbReference type="Proteomes" id="UP000265520"/>
    </source>
</evidence>
<organism evidence="1 2">
    <name type="scientific">Trifolium medium</name>
    <dbReference type="NCBI Taxonomy" id="97028"/>
    <lineage>
        <taxon>Eukaryota</taxon>
        <taxon>Viridiplantae</taxon>
        <taxon>Streptophyta</taxon>
        <taxon>Embryophyta</taxon>
        <taxon>Tracheophyta</taxon>
        <taxon>Spermatophyta</taxon>
        <taxon>Magnoliopsida</taxon>
        <taxon>eudicotyledons</taxon>
        <taxon>Gunneridae</taxon>
        <taxon>Pentapetalae</taxon>
        <taxon>rosids</taxon>
        <taxon>fabids</taxon>
        <taxon>Fabales</taxon>
        <taxon>Fabaceae</taxon>
        <taxon>Papilionoideae</taxon>
        <taxon>50 kb inversion clade</taxon>
        <taxon>NPAAA clade</taxon>
        <taxon>Hologalegina</taxon>
        <taxon>IRL clade</taxon>
        <taxon>Trifolieae</taxon>
        <taxon>Trifolium</taxon>
    </lineage>
</organism>
<feature type="non-terminal residue" evidence="1">
    <location>
        <position position="1"/>
    </location>
</feature>
<dbReference type="AlphaFoldDB" id="A0A392WDP2"/>
<evidence type="ECO:0000313" key="1">
    <source>
        <dbReference type="EMBL" id="MCI97742.1"/>
    </source>
</evidence>